<dbReference type="PROSITE" id="PS51886">
    <property type="entry name" value="TLDC"/>
    <property type="match status" value="1"/>
</dbReference>
<name>A0A6P8Y7H9_THRPL</name>
<feature type="compositionally biased region" description="Basic and acidic residues" evidence="5">
    <location>
        <begin position="428"/>
        <end position="444"/>
    </location>
</feature>
<dbReference type="RefSeq" id="XP_034232565.1">
    <property type="nucleotide sequence ID" value="XM_034376674.1"/>
</dbReference>
<evidence type="ECO:0000256" key="3">
    <source>
        <dbReference type="ARBA" id="ARBA00023128"/>
    </source>
</evidence>
<dbReference type="Pfam" id="PF07534">
    <property type="entry name" value="TLD"/>
    <property type="match status" value="1"/>
</dbReference>
<feature type="compositionally biased region" description="Polar residues" evidence="5">
    <location>
        <begin position="404"/>
        <end position="426"/>
    </location>
</feature>
<feature type="compositionally biased region" description="Basic and acidic residues" evidence="5">
    <location>
        <begin position="479"/>
        <end position="492"/>
    </location>
</feature>
<evidence type="ECO:0000259" key="6">
    <source>
        <dbReference type="PROSITE" id="PS51782"/>
    </source>
</evidence>
<dbReference type="OrthoDB" id="26679at2759"/>
<organism evidence="9">
    <name type="scientific">Thrips palmi</name>
    <name type="common">Melon thrips</name>
    <dbReference type="NCBI Taxonomy" id="161013"/>
    <lineage>
        <taxon>Eukaryota</taxon>
        <taxon>Metazoa</taxon>
        <taxon>Ecdysozoa</taxon>
        <taxon>Arthropoda</taxon>
        <taxon>Hexapoda</taxon>
        <taxon>Insecta</taxon>
        <taxon>Pterygota</taxon>
        <taxon>Neoptera</taxon>
        <taxon>Paraneoptera</taxon>
        <taxon>Thysanoptera</taxon>
        <taxon>Terebrantia</taxon>
        <taxon>Thripoidea</taxon>
        <taxon>Thripidae</taxon>
        <taxon>Thrips</taxon>
    </lineage>
</organism>
<dbReference type="PROSITE" id="PS51782">
    <property type="entry name" value="LYSM"/>
    <property type="match status" value="1"/>
</dbReference>
<keyword evidence="8" id="KW-1185">Reference proteome</keyword>
<comment type="subcellular location">
    <subcellularLocation>
        <location evidence="1">Mitochondrion</location>
    </subcellularLocation>
</comment>
<proteinExistence type="inferred from homology"/>
<evidence type="ECO:0000259" key="7">
    <source>
        <dbReference type="PROSITE" id="PS51886"/>
    </source>
</evidence>
<dbReference type="InterPro" id="IPR036779">
    <property type="entry name" value="LysM_dom_sf"/>
</dbReference>
<feature type="compositionally biased region" description="Basic and acidic residues" evidence="5">
    <location>
        <begin position="313"/>
        <end position="340"/>
    </location>
</feature>
<evidence type="ECO:0000313" key="9">
    <source>
        <dbReference type="RefSeq" id="XP_034232565.1"/>
    </source>
</evidence>
<dbReference type="PANTHER" id="PTHR23354:SF62">
    <property type="entry name" value="MUSTARD, ISOFORM V"/>
    <property type="match status" value="1"/>
</dbReference>
<dbReference type="SMART" id="SM00584">
    <property type="entry name" value="TLDc"/>
    <property type="match status" value="1"/>
</dbReference>
<dbReference type="GeneID" id="117640294"/>
<feature type="region of interest" description="Disordered" evidence="5">
    <location>
        <begin position="166"/>
        <end position="230"/>
    </location>
</feature>
<comment type="similarity">
    <text evidence="2">Belongs to the OXR1 family.</text>
</comment>
<protein>
    <recommendedName>
        <fullName evidence="4">Oxidation resistance protein 1</fullName>
    </recommendedName>
</protein>
<dbReference type="CTD" id="45467"/>
<evidence type="ECO:0000256" key="4">
    <source>
        <dbReference type="ARBA" id="ARBA00040604"/>
    </source>
</evidence>
<dbReference type="GO" id="GO:0005634">
    <property type="term" value="C:nucleus"/>
    <property type="evidence" value="ECO:0007669"/>
    <property type="project" value="TreeGrafter"/>
</dbReference>
<dbReference type="CDD" id="cd00118">
    <property type="entry name" value="LysM"/>
    <property type="match status" value="1"/>
</dbReference>
<keyword evidence="3" id="KW-0496">Mitochondrion</keyword>
<gene>
    <name evidence="9" type="primary">LOC117640294</name>
</gene>
<feature type="compositionally biased region" description="Basic and acidic residues" evidence="5">
    <location>
        <begin position="694"/>
        <end position="707"/>
    </location>
</feature>
<evidence type="ECO:0000313" key="8">
    <source>
        <dbReference type="Proteomes" id="UP000515158"/>
    </source>
</evidence>
<feature type="region of interest" description="Disordered" evidence="5">
    <location>
        <begin position="311"/>
        <end position="452"/>
    </location>
</feature>
<dbReference type="GO" id="GO:0006979">
    <property type="term" value="P:response to oxidative stress"/>
    <property type="evidence" value="ECO:0007669"/>
    <property type="project" value="TreeGrafter"/>
</dbReference>
<reference evidence="9" key="1">
    <citation type="submission" date="2025-08" db="UniProtKB">
        <authorList>
            <consortium name="RefSeq"/>
        </authorList>
    </citation>
    <scope>IDENTIFICATION</scope>
    <source>
        <tissue evidence="9">Total insect</tissue>
    </source>
</reference>
<feature type="compositionally biased region" description="Acidic residues" evidence="5">
    <location>
        <begin position="183"/>
        <end position="192"/>
    </location>
</feature>
<evidence type="ECO:0000256" key="5">
    <source>
        <dbReference type="SAM" id="MobiDB-lite"/>
    </source>
</evidence>
<dbReference type="Pfam" id="PF01476">
    <property type="entry name" value="LysM"/>
    <property type="match status" value="1"/>
</dbReference>
<feature type="compositionally biased region" description="Acidic residues" evidence="5">
    <location>
        <begin position="818"/>
        <end position="827"/>
    </location>
</feature>
<feature type="compositionally biased region" description="Low complexity" evidence="5">
    <location>
        <begin position="663"/>
        <end position="685"/>
    </location>
</feature>
<dbReference type="Gene3D" id="3.10.350.10">
    <property type="entry name" value="LysM domain"/>
    <property type="match status" value="1"/>
</dbReference>
<dbReference type="InterPro" id="IPR018392">
    <property type="entry name" value="LysM"/>
</dbReference>
<dbReference type="GO" id="GO:0005739">
    <property type="term" value="C:mitochondrion"/>
    <property type="evidence" value="ECO:0007669"/>
    <property type="project" value="UniProtKB-SubCell"/>
</dbReference>
<evidence type="ECO:0000256" key="1">
    <source>
        <dbReference type="ARBA" id="ARBA00004173"/>
    </source>
</evidence>
<dbReference type="AlphaFoldDB" id="A0A6P8Y7H9"/>
<evidence type="ECO:0000256" key="2">
    <source>
        <dbReference type="ARBA" id="ARBA00009540"/>
    </source>
</evidence>
<dbReference type="PANTHER" id="PTHR23354">
    <property type="entry name" value="NUCLEOLAR PROTEIN 7/ESTROGEN RECEPTOR COACTIVATOR-RELATED"/>
    <property type="match status" value="1"/>
</dbReference>
<sequence>MPHMPHFPHLHFPHLHLHHHHHSPHSPLLSPTLSGRRASVAPEVTQPPTYLVPYQRSKSRSVDHGFSPPFDLDSLRHSVDNRMQSAEKLARADSDGASGSSRDPSDKKMGRHLQPLNTITYTVKASDTLTSVAARFDTTPSELAKMNRLATRLVFPGQVLFVPDKKGAKQAPGATLDTSLDGQDSEGAEDGDASSPKPSSGDAPEHQEGRISSGGPGRAERIGEHSIHAPTRSRDLERFLKITVRHITDGQGVVSGVLLVTPNAVMFDPNVSDQLVIEHGPESYGVIAPMEFVVNAAIYYDIAHMRVGNSDAPKGDATKPEIYHPKDSKSAKDAETHGVDDSSISPGKESLLVKDETFPELAPGRLSTEEDDGGENGDNESESSFPAGREGSAFPKAFERDLVTPTNLTVSQNTSRQTSVEENVSQDLLKDTSLEEKKDGERSVSMESSGDEAYTMIRKMEQRRMSSLDHHWAVPKQKGSQDSKDGDGEVDTKTKDDLCHVLAETAEGLDEQRGNGNLIKSSCHDSGIDIRDADQPPLPPIIPCTKKVFSDADIVMASKNDFVPPITVAPTNYLTELEQQSSDDAAISGSMLAAAPTSRKKTSSVSFSVDDEGKEGKENKEEDADKQESRKNKVLKRLSYPLAWMEGFTGDKDEKDSLPGLPSSADSQSQHSSVFSKVFSRRSSVGTFIGRQQTETKEPKERKPPAPKLDIRSMVDVDEMPDLFRSIDQLIPQPARSCEDPPLYLRLRMGKPVNRKIPKSTPIMSYGKKKMRPEYWFGIPRNRVDDLYKFLHLWIPHLYGDLEEMDYKSRGYELVESDTELWDDEPGSESQGEGGRRGSDEGELGELTRESWEMVKAPYAKLYNIIKTQTMSADSEQCDELVSMSEELRRALYATNSASFDLEILVPDLVGVTEILTEDHRKELCRHLPARAEGYVWTLVFSTSQHGFSLNSMYRKMQRLESPILLVIQDTDNNVFGALTSCALKVSDHFYGTGESLLFRFQPQFQVYNWTGDNMYFIKGNNESLAIGAGDGRFGLWLDGDLYQGRSQSCSTYGNDPLSINEDFVVKTLECWAFI</sequence>
<dbReference type="SUPFAM" id="SSF54106">
    <property type="entry name" value="LysM domain"/>
    <property type="match status" value="1"/>
</dbReference>
<feature type="compositionally biased region" description="Acidic residues" evidence="5">
    <location>
        <begin position="369"/>
        <end position="381"/>
    </location>
</feature>
<feature type="region of interest" description="Disordered" evidence="5">
    <location>
        <begin position="651"/>
        <end position="707"/>
    </location>
</feature>
<feature type="domain" description="LysM" evidence="6">
    <location>
        <begin position="119"/>
        <end position="162"/>
    </location>
</feature>
<feature type="region of interest" description="Disordered" evidence="5">
    <location>
        <begin position="593"/>
        <end position="632"/>
    </location>
</feature>
<dbReference type="SMART" id="SM00257">
    <property type="entry name" value="LysM"/>
    <property type="match status" value="1"/>
</dbReference>
<feature type="compositionally biased region" description="Basic and acidic residues" evidence="5">
    <location>
        <begin position="834"/>
        <end position="844"/>
    </location>
</feature>
<dbReference type="InterPro" id="IPR006571">
    <property type="entry name" value="TLDc_dom"/>
</dbReference>
<feature type="region of interest" description="Disordered" evidence="5">
    <location>
        <begin position="17"/>
        <end position="114"/>
    </location>
</feature>
<feature type="domain" description="TLDc" evidence="7">
    <location>
        <begin position="914"/>
        <end position="1075"/>
    </location>
</feature>
<feature type="region of interest" description="Disordered" evidence="5">
    <location>
        <begin position="818"/>
        <end position="844"/>
    </location>
</feature>
<feature type="compositionally biased region" description="Basic and acidic residues" evidence="5">
    <location>
        <begin position="218"/>
        <end position="230"/>
    </location>
</feature>
<feature type="region of interest" description="Disordered" evidence="5">
    <location>
        <begin position="465"/>
        <end position="492"/>
    </location>
</feature>
<accession>A0A6P8Y7H9</accession>
<dbReference type="Proteomes" id="UP000515158">
    <property type="component" value="Unplaced"/>
</dbReference>